<dbReference type="Proteomes" id="UP000266234">
    <property type="component" value="Unassembled WGS sequence"/>
</dbReference>
<dbReference type="OrthoDB" id="5093705at2759"/>
<feature type="compositionally biased region" description="Basic and acidic residues" evidence="1">
    <location>
        <begin position="115"/>
        <end position="127"/>
    </location>
</feature>
<evidence type="ECO:0000313" key="4">
    <source>
        <dbReference type="Proteomes" id="UP000266234"/>
    </source>
</evidence>
<feature type="compositionally biased region" description="Basic and acidic residues" evidence="1">
    <location>
        <begin position="161"/>
        <end position="180"/>
    </location>
</feature>
<evidence type="ECO:0008006" key="5">
    <source>
        <dbReference type="Google" id="ProtNLM"/>
    </source>
</evidence>
<evidence type="ECO:0000313" key="3">
    <source>
        <dbReference type="EMBL" id="RGP68117.1"/>
    </source>
</evidence>
<proteinExistence type="predicted"/>
<sequence length="195" mass="21949">MVATNVPMASAWMVIALTFTIQAVPAPAIPIGKSMDVKPETRIPVADYLLEPSIPSTDGIDQIIHGMKKENDEEVSVSQEEIKASNLNYFPWGKVYRGKKERNIPDDDDDDSNESEDKLDSKAKRDMIQGMADDTGSNSAYETIHHKTLETNETTTANEPRYNRMEQFAHRPALHHEQDTHIVVPQVEESETKQD</sequence>
<keyword evidence="2" id="KW-0732">Signal</keyword>
<keyword evidence="4" id="KW-1185">Reference proteome</keyword>
<accession>A0A395S789</accession>
<dbReference type="AlphaFoldDB" id="A0A395S789"/>
<evidence type="ECO:0000256" key="2">
    <source>
        <dbReference type="SAM" id="SignalP"/>
    </source>
</evidence>
<feature type="region of interest" description="Disordered" evidence="1">
    <location>
        <begin position="99"/>
        <end position="195"/>
    </location>
</feature>
<comment type="caution">
    <text evidence="3">The sequence shown here is derived from an EMBL/GenBank/DDBJ whole genome shotgun (WGS) entry which is preliminary data.</text>
</comment>
<organism evidence="3 4">
    <name type="scientific">Fusarium longipes</name>
    <dbReference type="NCBI Taxonomy" id="694270"/>
    <lineage>
        <taxon>Eukaryota</taxon>
        <taxon>Fungi</taxon>
        <taxon>Dikarya</taxon>
        <taxon>Ascomycota</taxon>
        <taxon>Pezizomycotina</taxon>
        <taxon>Sordariomycetes</taxon>
        <taxon>Hypocreomycetidae</taxon>
        <taxon>Hypocreales</taxon>
        <taxon>Nectriaceae</taxon>
        <taxon>Fusarium</taxon>
    </lineage>
</organism>
<protein>
    <recommendedName>
        <fullName evidence="5">Secreted protein</fullName>
    </recommendedName>
</protein>
<feature type="signal peptide" evidence="2">
    <location>
        <begin position="1"/>
        <end position="28"/>
    </location>
</feature>
<name>A0A395S789_9HYPO</name>
<evidence type="ECO:0000256" key="1">
    <source>
        <dbReference type="SAM" id="MobiDB-lite"/>
    </source>
</evidence>
<reference evidence="3 4" key="1">
    <citation type="journal article" date="2018" name="PLoS Pathog.">
        <title>Evolution of structural diversity of trichothecenes, a family of toxins produced by plant pathogenic and entomopathogenic fungi.</title>
        <authorList>
            <person name="Proctor R.H."/>
            <person name="McCormick S.P."/>
            <person name="Kim H.S."/>
            <person name="Cardoza R.E."/>
            <person name="Stanley A.M."/>
            <person name="Lindo L."/>
            <person name="Kelly A."/>
            <person name="Brown D.W."/>
            <person name="Lee T."/>
            <person name="Vaughan M.M."/>
            <person name="Alexander N.J."/>
            <person name="Busman M."/>
            <person name="Gutierrez S."/>
        </authorList>
    </citation>
    <scope>NUCLEOTIDE SEQUENCE [LARGE SCALE GENOMIC DNA]</scope>
    <source>
        <strain evidence="3 4">NRRL 20695</strain>
    </source>
</reference>
<dbReference type="EMBL" id="PXOG01000198">
    <property type="protein sequence ID" value="RGP68117.1"/>
    <property type="molecule type" value="Genomic_DNA"/>
</dbReference>
<feature type="chain" id="PRO_5017437494" description="Secreted protein" evidence="2">
    <location>
        <begin position="29"/>
        <end position="195"/>
    </location>
</feature>
<gene>
    <name evidence="3" type="ORF">FLONG3_8291</name>
</gene>